<comment type="subcellular location">
    <subcellularLocation>
        <location evidence="1 8">Cell membrane</location>
        <topology evidence="1 8">Multi-pass membrane protein</topology>
    </subcellularLocation>
</comment>
<feature type="transmembrane region" description="Helical" evidence="8">
    <location>
        <begin position="51"/>
        <end position="71"/>
    </location>
</feature>
<evidence type="ECO:0000256" key="6">
    <source>
        <dbReference type="ARBA" id="ARBA00022989"/>
    </source>
</evidence>
<keyword evidence="2 8" id="KW-0813">Transport</keyword>
<evidence type="ECO:0000259" key="9">
    <source>
        <dbReference type="PROSITE" id="PS50928"/>
    </source>
</evidence>
<name>A0A6L5YQS4_9FIRM</name>
<organism evidence="10 11">
    <name type="scientific">Roseburia porci</name>
    <dbReference type="NCBI Taxonomy" id="2605790"/>
    <lineage>
        <taxon>Bacteria</taxon>
        <taxon>Bacillati</taxon>
        <taxon>Bacillota</taxon>
        <taxon>Clostridia</taxon>
        <taxon>Lachnospirales</taxon>
        <taxon>Lachnospiraceae</taxon>
        <taxon>Roseburia</taxon>
    </lineage>
</organism>
<evidence type="ECO:0000313" key="11">
    <source>
        <dbReference type="Proteomes" id="UP000474024"/>
    </source>
</evidence>
<proteinExistence type="inferred from homology"/>
<dbReference type="PROSITE" id="PS50928">
    <property type="entry name" value="ABC_TM1"/>
    <property type="match status" value="1"/>
</dbReference>
<gene>
    <name evidence="10" type="ORF">FYJ75_07850</name>
</gene>
<feature type="transmembrane region" description="Helical" evidence="8">
    <location>
        <begin position="189"/>
        <end position="210"/>
    </location>
</feature>
<dbReference type="EMBL" id="VUNI01000011">
    <property type="protein sequence ID" value="MST74943.1"/>
    <property type="molecule type" value="Genomic_DNA"/>
</dbReference>
<dbReference type="InterPro" id="IPR043429">
    <property type="entry name" value="ArtM/GltK/GlnP/TcyL/YhdX-like"/>
</dbReference>
<dbReference type="PANTHER" id="PTHR30614:SF0">
    <property type="entry name" value="L-CYSTINE TRANSPORT SYSTEM PERMEASE PROTEIN TCYL"/>
    <property type="match status" value="1"/>
</dbReference>
<reference evidence="10 11" key="1">
    <citation type="submission" date="2019-08" db="EMBL/GenBank/DDBJ databases">
        <title>In-depth cultivation of the pig gut microbiome towards novel bacterial diversity and tailored functional studies.</title>
        <authorList>
            <person name="Wylensek D."/>
            <person name="Hitch T.C.A."/>
            <person name="Clavel T."/>
        </authorList>
    </citation>
    <scope>NUCLEOTIDE SEQUENCE [LARGE SCALE GENOMIC DNA]</scope>
    <source>
        <strain evidence="10 11">MUC/MUC-530-WT-4D</strain>
    </source>
</reference>
<dbReference type="InterPro" id="IPR010065">
    <property type="entry name" value="AA_ABC_transptr_permease_3TM"/>
</dbReference>
<comment type="similarity">
    <text evidence="8">Belongs to the binding-protein-dependent transport system permease family.</text>
</comment>
<dbReference type="InterPro" id="IPR000515">
    <property type="entry name" value="MetI-like"/>
</dbReference>
<dbReference type="GO" id="GO:0043190">
    <property type="term" value="C:ATP-binding cassette (ABC) transporter complex"/>
    <property type="evidence" value="ECO:0007669"/>
    <property type="project" value="InterPro"/>
</dbReference>
<evidence type="ECO:0000256" key="4">
    <source>
        <dbReference type="ARBA" id="ARBA00022692"/>
    </source>
</evidence>
<keyword evidence="7 8" id="KW-0472">Membrane</keyword>
<sequence length="218" mass="24538">MFWTVTQSLLGGLATTFEIFILTLIFALPLGLVLAFGLLSRFRPLRSLVQVLVWIIRGTPLMLQLIIIFYGPGLWLGRTIWSGNEAGRITATVVAFVINYACYFSVIFRGGIEGVPAGQREAGQVLGMTKRQIFFKITLLQMIKRVVPPMSNEIITLVKDTSLARIIAAYELTFAGAAFMKSDGLTWPLFYTGVFYLVFVGLLTLLFNYIERRLDYFK</sequence>
<dbReference type="NCBIfam" id="TIGR01726">
    <property type="entry name" value="HEQRo_perm_3TM"/>
    <property type="match status" value="1"/>
</dbReference>
<evidence type="ECO:0000256" key="2">
    <source>
        <dbReference type="ARBA" id="ARBA00022448"/>
    </source>
</evidence>
<comment type="caution">
    <text evidence="10">The sequence shown here is derived from an EMBL/GenBank/DDBJ whole genome shotgun (WGS) entry which is preliminary data.</text>
</comment>
<keyword evidence="5" id="KW-0029">Amino-acid transport</keyword>
<feature type="domain" description="ABC transmembrane type-1" evidence="9">
    <location>
        <begin position="13"/>
        <end position="207"/>
    </location>
</feature>
<dbReference type="PANTHER" id="PTHR30614">
    <property type="entry name" value="MEMBRANE COMPONENT OF AMINO ACID ABC TRANSPORTER"/>
    <property type="match status" value="1"/>
</dbReference>
<accession>A0A6L5YQS4</accession>
<dbReference type="CDD" id="cd06261">
    <property type="entry name" value="TM_PBP2"/>
    <property type="match status" value="1"/>
</dbReference>
<dbReference type="GO" id="GO:0006865">
    <property type="term" value="P:amino acid transport"/>
    <property type="evidence" value="ECO:0007669"/>
    <property type="project" value="UniProtKB-KW"/>
</dbReference>
<evidence type="ECO:0000256" key="8">
    <source>
        <dbReference type="RuleBase" id="RU363032"/>
    </source>
</evidence>
<dbReference type="Proteomes" id="UP000474024">
    <property type="component" value="Unassembled WGS sequence"/>
</dbReference>
<dbReference type="RefSeq" id="WP_154429907.1">
    <property type="nucleotide sequence ID" value="NZ_VUNI01000011.1"/>
</dbReference>
<evidence type="ECO:0000256" key="5">
    <source>
        <dbReference type="ARBA" id="ARBA00022970"/>
    </source>
</evidence>
<evidence type="ECO:0000313" key="10">
    <source>
        <dbReference type="EMBL" id="MST74943.1"/>
    </source>
</evidence>
<dbReference type="SUPFAM" id="SSF161098">
    <property type="entry name" value="MetI-like"/>
    <property type="match status" value="1"/>
</dbReference>
<dbReference type="Gene3D" id="1.10.3720.10">
    <property type="entry name" value="MetI-like"/>
    <property type="match status" value="1"/>
</dbReference>
<dbReference type="GO" id="GO:0022857">
    <property type="term" value="F:transmembrane transporter activity"/>
    <property type="evidence" value="ECO:0007669"/>
    <property type="project" value="InterPro"/>
</dbReference>
<dbReference type="Pfam" id="PF00528">
    <property type="entry name" value="BPD_transp_1"/>
    <property type="match status" value="1"/>
</dbReference>
<keyword evidence="3" id="KW-1003">Cell membrane</keyword>
<protein>
    <submittedName>
        <fullName evidence="10">Amino acid ABC transporter permease</fullName>
    </submittedName>
</protein>
<dbReference type="AlphaFoldDB" id="A0A6L5YQS4"/>
<evidence type="ECO:0000256" key="1">
    <source>
        <dbReference type="ARBA" id="ARBA00004651"/>
    </source>
</evidence>
<evidence type="ECO:0000256" key="3">
    <source>
        <dbReference type="ARBA" id="ARBA00022475"/>
    </source>
</evidence>
<dbReference type="InterPro" id="IPR035906">
    <property type="entry name" value="MetI-like_sf"/>
</dbReference>
<keyword evidence="11" id="KW-1185">Reference proteome</keyword>
<feature type="transmembrane region" description="Helical" evidence="8">
    <location>
        <begin position="20"/>
        <end position="39"/>
    </location>
</feature>
<keyword evidence="4 8" id="KW-0812">Transmembrane</keyword>
<evidence type="ECO:0000256" key="7">
    <source>
        <dbReference type="ARBA" id="ARBA00023136"/>
    </source>
</evidence>
<keyword evidence="6 8" id="KW-1133">Transmembrane helix</keyword>